<reference evidence="1 2" key="1">
    <citation type="submission" date="2019-11" db="EMBL/GenBank/DDBJ databases">
        <title>Escherichia alba sp. nov. isolated from the gut of plastic-eating superworms Zophobas atratus.</title>
        <authorList>
            <person name="Yang Y."/>
        </authorList>
    </citation>
    <scope>NUCLEOTIDE SEQUENCE [LARGE SCALE GENOMIC DNA]</scope>
    <source>
        <strain evidence="2">BIT-B35</strain>
    </source>
</reference>
<evidence type="ECO:0000313" key="1">
    <source>
        <dbReference type="EMBL" id="MTH48673.1"/>
    </source>
</evidence>
<dbReference type="AlphaFoldDB" id="A0A6L6IVB0"/>
<dbReference type="RefSeq" id="WP_017694187.1">
    <property type="nucleotide sequence ID" value="NZ_WMJZ01000050.1"/>
</dbReference>
<name>A0A6L6IVB0_9ENTR</name>
<sequence length="120" mass="13593">MGRAVPVKIGQKEYESKTAAISHYMNQRTDVKAAGIISEGDYFEELKELFTLYCDSCPGWELKGRLIKHFTVQNEPRFTNGRWVSHPCYKVQLSNGELRPFSIEKAINAIVKAAAANQKK</sequence>
<dbReference type="EMBL" id="WMJZ01000050">
    <property type="protein sequence ID" value="MTH48673.1"/>
    <property type="molecule type" value="Genomic_DNA"/>
</dbReference>
<comment type="caution">
    <text evidence="1">The sequence shown here is derived from an EMBL/GenBank/DDBJ whole genome shotgun (WGS) entry which is preliminary data.</text>
</comment>
<dbReference type="OrthoDB" id="6629441at2"/>
<dbReference type="Proteomes" id="UP000477739">
    <property type="component" value="Unassembled WGS sequence"/>
</dbReference>
<accession>A0A6L6IVB0</accession>
<organism evidence="1 2">
    <name type="scientific">Intestinirhabdus alba</name>
    <dbReference type="NCBI Taxonomy" id="2899544"/>
    <lineage>
        <taxon>Bacteria</taxon>
        <taxon>Pseudomonadati</taxon>
        <taxon>Pseudomonadota</taxon>
        <taxon>Gammaproteobacteria</taxon>
        <taxon>Enterobacterales</taxon>
        <taxon>Enterobacteriaceae</taxon>
        <taxon>Intestinirhabdus</taxon>
    </lineage>
</organism>
<gene>
    <name evidence="1" type="ORF">GJV78_20990</name>
</gene>
<dbReference type="Gene3D" id="3.10.450.40">
    <property type="match status" value="1"/>
</dbReference>
<keyword evidence="2" id="KW-1185">Reference proteome</keyword>
<evidence type="ECO:0000313" key="2">
    <source>
        <dbReference type="Proteomes" id="UP000477739"/>
    </source>
</evidence>
<protein>
    <submittedName>
        <fullName evidence="1">Uncharacterized protein</fullName>
    </submittedName>
</protein>
<proteinExistence type="predicted"/>